<reference evidence="2" key="1">
    <citation type="submission" date="2021-10" db="EMBL/GenBank/DDBJ databases">
        <title>Collection of gut derived symbiotic bacterial strains cultured from healthy donors.</title>
        <authorList>
            <person name="Lin H."/>
            <person name="Littmann E."/>
            <person name="Claire K."/>
            <person name="Pamer E."/>
        </authorList>
    </citation>
    <scope>NUCLEOTIDE SEQUENCE</scope>
    <source>
        <strain evidence="2">MSK.23.4</strain>
    </source>
</reference>
<proteinExistence type="predicted"/>
<evidence type="ECO:0000259" key="1">
    <source>
        <dbReference type="PROSITE" id="PS50943"/>
    </source>
</evidence>
<dbReference type="Proteomes" id="UP001297422">
    <property type="component" value="Unassembled WGS sequence"/>
</dbReference>
<comment type="caution">
    <text evidence="2">The sequence shown here is derived from an EMBL/GenBank/DDBJ whole genome shotgun (WGS) entry which is preliminary data.</text>
</comment>
<dbReference type="Gene3D" id="1.10.260.40">
    <property type="entry name" value="lambda repressor-like DNA-binding domains"/>
    <property type="match status" value="1"/>
</dbReference>
<dbReference type="GO" id="GO:0003677">
    <property type="term" value="F:DNA binding"/>
    <property type="evidence" value="ECO:0007669"/>
    <property type="project" value="InterPro"/>
</dbReference>
<name>A0AAJ1AZT7_MEDGN</name>
<dbReference type="Pfam" id="PF01381">
    <property type="entry name" value="HTH_3"/>
    <property type="match status" value="1"/>
</dbReference>
<gene>
    <name evidence="2" type="ORF">LIQ10_17520</name>
</gene>
<dbReference type="PROSITE" id="PS50943">
    <property type="entry name" value="HTH_CROC1"/>
    <property type="match status" value="1"/>
</dbReference>
<accession>A0AAJ1AZT7</accession>
<dbReference type="SUPFAM" id="SSF47413">
    <property type="entry name" value="lambda repressor-like DNA-binding domains"/>
    <property type="match status" value="1"/>
</dbReference>
<dbReference type="RefSeq" id="WP_172590419.1">
    <property type="nucleotide sequence ID" value="NZ_JAAIMT010000048.1"/>
</dbReference>
<dbReference type="CDD" id="cd00093">
    <property type="entry name" value="HTH_XRE"/>
    <property type="match status" value="1"/>
</dbReference>
<evidence type="ECO:0000313" key="2">
    <source>
        <dbReference type="EMBL" id="MCB5495510.1"/>
    </source>
</evidence>
<sequence length="170" mass="19788">MDIANKLRILRHEAGLSQQQVADYIGVSKATYFRLEKSTECQKIITMAVLLKILELYNISFSEFNEIHLPLIKTEKIPSSLVRELEDVVSDNFAVLSPNWKENRDKFKKIQTVLFKVMDERAKFFDFPELDLTSFAYTGIPLKTVNLDMKVERLIQEAFKVQDMFSKAIF</sequence>
<dbReference type="SMART" id="SM00530">
    <property type="entry name" value="HTH_XRE"/>
    <property type="match status" value="1"/>
</dbReference>
<dbReference type="InterPro" id="IPR001387">
    <property type="entry name" value="Cro/C1-type_HTH"/>
</dbReference>
<evidence type="ECO:0000313" key="3">
    <source>
        <dbReference type="Proteomes" id="UP001297422"/>
    </source>
</evidence>
<feature type="domain" description="HTH cro/C1-type" evidence="1">
    <location>
        <begin position="7"/>
        <end position="64"/>
    </location>
</feature>
<protein>
    <submittedName>
        <fullName evidence="2">Helix-turn-helix transcriptional regulator</fullName>
    </submittedName>
</protein>
<organism evidence="2 3">
    <name type="scientific">Mediterraneibacter gnavus</name>
    <name type="common">Ruminococcus gnavus</name>
    <dbReference type="NCBI Taxonomy" id="33038"/>
    <lineage>
        <taxon>Bacteria</taxon>
        <taxon>Bacillati</taxon>
        <taxon>Bacillota</taxon>
        <taxon>Clostridia</taxon>
        <taxon>Lachnospirales</taxon>
        <taxon>Lachnospiraceae</taxon>
        <taxon>Mediterraneibacter</taxon>
    </lineage>
</organism>
<dbReference type="AlphaFoldDB" id="A0AAJ1AZT7"/>
<dbReference type="InterPro" id="IPR010982">
    <property type="entry name" value="Lambda_DNA-bd_dom_sf"/>
</dbReference>
<dbReference type="EMBL" id="JAJBNC010000044">
    <property type="protein sequence ID" value="MCB5495510.1"/>
    <property type="molecule type" value="Genomic_DNA"/>
</dbReference>